<dbReference type="Proteomes" id="UP000034164">
    <property type="component" value="Unassembled WGS sequence"/>
</dbReference>
<dbReference type="InterPro" id="IPR000719">
    <property type="entry name" value="Prot_kinase_dom"/>
</dbReference>
<comment type="caution">
    <text evidence="2">The sequence shown here is derived from an EMBL/GenBank/DDBJ whole genome shotgun (WGS) entry which is preliminary data.</text>
</comment>
<gene>
    <name evidence="2" type="ORF">EMCG_07363</name>
</gene>
<dbReference type="GO" id="GO:0004672">
    <property type="term" value="F:protein kinase activity"/>
    <property type="evidence" value="ECO:0007669"/>
    <property type="project" value="InterPro"/>
</dbReference>
<dbReference type="PROSITE" id="PS50011">
    <property type="entry name" value="PROTEIN_KINASE_DOM"/>
    <property type="match status" value="1"/>
</dbReference>
<proteinExistence type="predicted"/>
<dbReference type="OrthoDB" id="4177776at2759"/>
<name>A0A0G2I9M4_9EURO</name>
<organism evidence="2 3">
    <name type="scientific">[Emmonsia] crescens</name>
    <dbReference type="NCBI Taxonomy" id="73230"/>
    <lineage>
        <taxon>Eukaryota</taxon>
        <taxon>Fungi</taxon>
        <taxon>Dikarya</taxon>
        <taxon>Ascomycota</taxon>
        <taxon>Pezizomycotina</taxon>
        <taxon>Eurotiomycetes</taxon>
        <taxon>Eurotiomycetidae</taxon>
        <taxon>Onygenales</taxon>
        <taxon>Ajellomycetaceae</taxon>
        <taxon>Emergomyces</taxon>
    </lineage>
</organism>
<dbReference type="GO" id="GO:0005524">
    <property type="term" value="F:ATP binding"/>
    <property type="evidence" value="ECO:0007669"/>
    <property type="project" value="InterPro"/>
</dbReference>
<sequence length="148" mass="16943">MVDYFSLNRVHHRVIVQDYGKPIYQSNTRAALLAGLAGCIEEYMSLHDKAGLIQCDISPRNLMVNEDDDNPSQRAFLIDLDLAIKKQRDRSSGTRGKTGTRAFMAIGVLYGERHCFMHDLESFFWVLFGICIHYDSPCKGRTVQHFEK</sequence>
<evidence type="ECO:0000313" key="3">
    <source>
        <dbReference type="Proteomes" id="UP000034164"/>
    </source>
</evidence>
<dbReference type="PANTHER" id="PTHR38248:SF2">
    <property type="entry name" value="FUNK1 11"/>
    <property type="match status" value="1"/>
</dbReference>
<dbReference type="SUPFAM" id="SSF56112">
    <property type="entry name" value="Protein kinase-like (PK-like)"/>
    <property type="match status" value="1"/>
</dbReference>
<dbReference type="EMBL" id="LCZI01000375">
    <property type="protein sequence ID" value="KKZ66935.1"/>
    <property type="molecule type" value="Genomic_DNA"/>
</dbReference>
<reference evidence="3" key="1">
    <citation type="journal article" date="2015" name="PLoS Genet.">
        <title>The dynamic genome and transcriptome of the human fungal pathogen Blastomyces and close relative Emmonsia.</title>
        <authorList>
            <person name="Munoz J.F."/>
            <person name="Gauthier G.M."/>
            <person name="Desjardins C.A."/>
            <person name="Gallo J.E."/>
            <person name="Holder J."/>
            <person name="Sullivan T.D."/>
            <person name="Marty A.J."/>
            <person name="Carmen J.C."/>
            <person name="Chen Z."/>
            <person name="Ding L."/>
            <person name="Gujja S."/>
            <person name="Magrini V."/>
            <person name="Misas E."/>
            <person name="Mitreva M."/>
            <person name="Priest M."/>
            <person name="Saif S."/>
            <person name="Whiston E.A."/>
            <person name="Young S."/>
            <person name="Zeng Q."/>
            <person name="Goldman W.E."/>
            <person name="Mardis E.R."/>
            <person name="Taylor J.W."/>
            <person name="McEwen J.G."/>
            <person name="Clay O.K."/>
            <person name="Klein B.S."/>
            <person name="Cuomo C.A."/>
        </authorList>
    </citation>
    <scope>NUCLEOTIDE SEQUENCE [LARGE SCALE GENOMIC DNA]</scope>
    <source>
        <strain evidence="3">UAMH 3008</strain>
    </source>
</reference>
<dbReference type="InterPro" id="IPR040976">
    <property type="entry name" value="Pkinase_fungal"/>
</dbReference>
<evidence type="ECO:0000259" key="1">
    <source>
        <dbReference type="PROSITE" id="PS50011"/>
    </source>
</evidence>
<dbReference type="AlphaFoldDB" id="A0A0G2I9M4"/>
<dbReference type="InterPro" id="IPR011009">
    <property type="entry name" value="Kinase-like_dom_sf"/>
</dbReference>
<feature type="domain" description="Protein kinase" evidence="1">
    <location>
        <begin position="1"/>
        <end position="148"/>
    </location>
</feature>
<dbReference type="Pfam" id="PF17667">
    <property type="entry name" value="Pkinase_fungal"/>
    <property type="match status" value="1"/>
</dbReference>
<protein>
    <recommendedName>
        <fullName evidence="1">Protein kinase domain-containing protein</fullName>
    </recommendedName>
</protein>
<dbReference type="Gene3D" id="1.10.510.10">
    <property type="entry name" value="Transferase(Phosphotransferase) domain 1"/>
    <property type="match status" value="1"/>
</dbReference>
<dbReference type="VEuPathDB" id="FungiDB:EMCG_07363"/>
<dbReference type="PANTHER" id="PTHR38248">
    <property type="entry name" value="FUNK1 6"/>
    <property type="match status" value="1"/>
</dbReference>
<accession>A0A0G2I9M4</accession>
<evidence type="ECO:0000313" key="2">
    <source>
        <dbReference type="EMBL" id="KKZ66935.1"/>
    </source>
</evidence>